<reference evidence="2" key="2">
    <citation type="submission" date="2025-09" db="UniProtKB">
        <authorList>
            <consortium name="Ensembl"/>
        </authorList>
    </citation>
    <scope>IDENTIFICATION</scope>
</reference>
<protein>
    <submittedName>
        <fullName evidence="2">Uncharacterized protein</fullName>
    </submittedName>
</protein>
<dbReference type="GeneTree" id="ENSGT00940000178862"/>
<evidence type="ECO:0000313" key="2">
    <source>
        <dbReference type="Ensembl" id="ENSHCOP00000022238.1"/>
    </source>
</evidence>
<dbReference type="Ensembl" id="ENSHCOT00000001580.1">
    <property type="protein sequence ID" value="ENSHCOP00000022238.1"/>
    <property type="gene ID" value="ENSHCOG00000009759.1"/>
</dbReference>
<dbReference type="STRING" id="109280.ENSHCOP00000022238"/>
<evidence type="ECO:0000256" key="1">
    <source>
        <dbReference type="SAM" id="MobiDB-lite"/>
    </source>
</evidence>
<evidence type="ECO:0000313" key="3">
    <source>
        <dbReference type="Proteomes" id="UP000264820"/>
    </source>
</evidence>
<organism evidence="2 3">
    <name type="scientific">Hippocampus comes</name>
    <name type="common">Tiger tail seahorse</name>
    <dbReference type="NCBI Taxonomy" id="109280"/>
    <lineage>
        <taxon>Eukaryota</taxon>
        <taxon>Metazoa</taxon>
        <taxon>Chordata</taxon>
        <taxon>Craniata</taxon>
        <taxon>Vertebrata</taxon>
        <taxon>Euteleostomi</taxon>
        <taxon>Actinopterygii</taxon>
        <taxon>Neopterygii</taxon>
        <taxon>Teleostei</taxon>
        <taxon>Neoteleostei</taxon>
        <taxon>Acanthomorphata</taxon>
        <taxon>Syngnathiaria</taxon>
        <taxon>Syngnathiformes</taxon>
        <taxon>Syngnathoidei</taxon>
        <taxon>Syngnathidae</taxon>
        <taxon>Hippocampus</taxon>
    </lineage>
</organism>
<feature type="region of interest" description="Disordered" evidence="1">
    <location>
        <begin position="1"/>
        <end position="70"/>
    </location>
</feature>
<name>A0A3Q2Z841_HIPCM</name>
<dbReference type="Proteomes" id="UP000264820">
    <property type="component" value="Unplaced"/>
</dbReference>
<keyword evidence="3" id="KW-1185">Reference proteome</keyword>
<accession>A0A3Q2Z841</accession>
<sequence>MANAYRNNALVTSCLQRPVDPHTGAPLASYERDEGPLNSEPTHSDNRGGYREDEDEVRVTKSSSMAARRE</sequence>
<dbReference type="AlphaFoldDB" id="A0A3Q2Z841"/>
<feature type="compositionally biased region" description="Polar residues" evidence="1">
    <location>
        <begin position="1"/>
        <end position="15"/>
    </location>
</feature>
<proteinExistence type="predicted"/>
<reference evidence="2" key="1">
    <citation type="submission" date="2025-08" db="UniProtKB">
        <authorList>
            <consortium name="Ensembl"/>
        </authorList>
    </citation>
    <scope>IDENTIFICATION</scope>
</reference>
<feature type="compositionally biased region" description="Basic and acidic residues" evidence="1">
    <location>
        <begin position="42"/>
        <end position="51"/>
    </location>
</feature>
<feature type="compositionally biased region" description="Polar residues" evidence="1">
    <location>
        <begin position="60"/>
        <end position="70"/>
    </location>
</feature>